<dbReference type="PATRIC" id="fig|1032488.3.peg.222"/>
<keyword evidence="1" id="KW-0472">Membrane</keyword>
<dbReference type="AlphaFoldDB" id="G4CF49"/>
<feature type="transmembrane region" description="Helical" evidence="1">
    <location>
        <begin position="173"/>
        <end position="200"/>
    </location>
</feature>
<proteinExistence type="predicted"/>
<dbReference type="STRING" id="1032488.HMPREF9371_0238"/>
<feature type="transmembrane region" description="Helical" evidence="1">
    <location>
        <begin position="260"/>
        <end position="280"/>
    </location>
</feature>
<keyword evidence="1" id="KW-1133">Transmembrane helix</keyword>
<organism evidence="2 3">
    <name type="scientific">Neisseria shayeganii 871</name>
    <dbReference type="NCBI Taxonomy" id="1032488"/>
    <lineage>
        <taxon>Bacteria</taxon>
        <taxon>Pseudomonadati</taxon>
        <taxon>Pseudomonadota</taxon>
        <taxon>Betaproteobacteria</taxon>
        <taxon>Neisseriales</taxon>
        <taxon>Neisseriaceae</taxon>
        <taxon>Neisseria</taxon>
    </lineage>
</organism>
<evidence type="ECO:0000256" key="1">
    <source>
        <dbReference type="SAM" id="Phobius"/>
    </source>
</evidence>
<dbReference type="OrthoDB" id="5298483at2"/>
<evidence type="ECO:0000313" key="3">
    <source>
        <dbReference type="Proteomes" id="UP000003019"/>
    </source>
</evidence>
<keyword evidence="3" id="KW-1185">Reference proteome</keyword>
<accession>G4CF49</accession>
<feature type="transmembrane region" description="Helical" evidence="1">
    <location>
        <begin position="129"/>
        <end position="153"/>
    </location>
</feature>
<comment type="caution">
    <text evidence="2">The sequence shown here is derived from an EMBL/GenBank/DDBJ whole genome shotgun (WGS) entry which is preliminary data.</text>
</comment>
<feature type="transmembrane region" description="Helical" evidence="1">
    <location>
        <begin position="220"/>
        <end position="248"/>
    </location>
</feature>
<evidence type="ECO:0000313" key="2">
    <source>
        <dbReference type="EMBL" id="EGY53587.1"/>
    </source>
</evidence>
<dbReference type="EMBL" id="AGAY01000007">
    <property type="protein sequence ID" value="EGY53587.1"/>
    <property type="molecule type" value="Genomic_DNA"/>
</dbReference>
<protein>
    <submittedName>
        <fullName evidence="2">MutG family lantibiotic protection ABC superfamily ATP binding cassette transporter permease</fullName>
    </submittedName>
</protein>
<sequence>MFDLYQPPQSSHEPETDGTRGLLARPNRCAASAGWTWTWQTLSLFHAQGGKWMLIGLAALLCNLPFQLLATTMPMPNHLYWLGAVGTFLLDVFLICGMVYGAASQVASGTLAAGSLLAGFRLKGKQVLALGLIQLIICFVLLMAISAPLAVLFGLLDASPSMQAFLQNTSMQIAALLAIGLVFVMGIMLSIGFTPSLVMLGNVSPVRALAMNVRGGMANLVPLLIYALTMLVFTCALATLFVLFVTIFPQAVTAVLKWWLGLPILIFLGVWNGLIAYAAYLSVWTDTELELELEG</sequence>
<feature type="transmembrane region" description="Helical" evidence="1">
    <location>
        <begin position="52"/>
        <end position="72"/>
    </location>
</feature>
<dbReference type="Proteomes" id="UP000003019">
    <property type="component" value="Unassembled WGS sequence"/>
</dbReference>
<feature type="transmembrane region" description="Helical" evidence="1">
    <location>
        <begin position="79"/>
        <end position="100"/>
    </location>
</feature>
<reference evidence="2 3" key="1">
    <citation type="submission" date="2011-05" db="EMBL/GenBank/DDBJ databases">
        <authorList>
            <person name="Muzny D."/>
            <person name="Qin X."/>
            <person name="Deng J."/>
            <person name="Jiang H."/>
            <person name="Liu Y."/>
            <person name="Qu J."/>
            <person name="Song X.-Z."/>
            <person name="Zhang L."/>
            <person name="Thornton R."/>
            <person name="Coyle M."/>
            <person name="Francisco L."/>
            <person name="Jackson L."/>
            <person name="Javaid M."/>
            <person name="Korchina V."/>
            <person name="Kovar C."/>
            <person name="Mata R."/>
            <person name="Mathew T."/>
            <person name="Ngo R."/>
            <person name="Nguyen L."/>
            <person name="Nguyen N."/>
            <person name="Okwuonu G."/>
            <person name="Ongeri F."/>
            <person name="Pham C."/>
            <person name="Simmons D."/>
            <person name="Wilczek-Boney K."/>
            <person name="Hale W."/>
            <person name="Jakkamsetti A."/>
            <person name="Pham P."/>
            <person name="Ruth R."/>
            <person name="San Lucas F."/>
            <person name="Warren J."/>
            <person name="Zhang J."/>
            <person name="Zhao Z."/>
            <person name="Zhou C."/>
            <person name="Zhu D."/>
            <person name="Lee S."/>
            <person name="Bess C."/>
            <person name="Blankenburg K."/>
            <person name="Forbes L."/>
            <person name="Fu Q."/>
            <person name="Gubbala S."/>
            <person name="Hirani K."/>
            <person name="Jayaseelan J.C."/>
            <person name="Lara F."/>
            <person name="Munidasa M."/>
            <person name="Palculict T."/>
            <person name="Patil S."/>
            <person name="Pu L.-L."/>
            <person name="Saada N."/>
            <person name="Tang L."/>
            <person name="Weissenberger G."/>
            <person name="Zhu Y."/>
            <person name="Hemphill L."/>
            <person name="Shang Y."/>
            <person name="Youmans B."/>
            <person name="Ayvaz T."/>
            <person name="Ross M."/>
            <person name="Santibanez J."/>
            <person name="Aqrawi P."/>
            <person name="Gross S."/>
            <person name="Joshi V."/>
            <person name="Fowler G."/>
            <person name="Nazareth L."/>
            <person name="Reid J."/>
            <person name="Worley K."/>
            <person name="Petrosino J."/>
            <person name="Highlander S."/>
            <person name="Gibbs R."/>
        </authorList>
    </citation>
    <scope>NUCLEOTIDE SEQUENCE [LARGE SCALE GENOMIC DNA]</scope>
    <source>
        <strain evidence="2 3">871</strain>
    </source>
</reference>
<keyword evidence="1" id="KW-0812">Transmembrane</keyword>
<dbReference type="RefSeq" id="WP_009117932.1">
    <property type="nucleotide sequence ID" value="NZ_JH164926.1"/>
</dbReference>
<dbReference type="HOGENOM" id="CLU_972635_0_0_4"/>
<name>G4CF49_9NEIS</name>
<gene>
    <name evidence="2" type="ORF">HMPREF9371_0238</name>
</gene>